<dbReference type="Proteomes" id="UP001152795">
    <property type="component" value="Unassembled WGS sequence"/>
</dbReference>
<dbReference type="OrthoDB" id="6598889at2759"/>
<organism evidence="1 2">
    <name type="scientific">Paramuricea clavata</name>
    <name type="common">Red gorgonian</name>
    <name type="synonym">Violescent sea-whip</name>
    <dbReference type="NCBI Taxonomy" id="317549"/>
    <lineage>
        <taxon>Eukaryota</taxon>
        <taxon>Metazoa</taxon>
        <taxon>Cnidaria</taxon>
        <taxon>Anthozoa</taxon>
        <taxon>Octocorallia</taxon>
        <taxon>Malacalcyonacea</taxon>
        <taxon>Plexauridae</taxon>
        <taxon>Paramuricea</taxon>
    </lineage>
</organism>
<keyword evidence="2" id="KW-1185">Reference proteome</keyword>
<proteinExistence type="predicted"/>
<evidence type="ECO:0000313" key="1">
    <source>
        <dbReference type="EMBL" id="CAB3996953.1"/>
    </source>
</evidence>
<comment type="caution">
    <text evidence="1">The sequence shown here is derived from an EMBL/GenBank/DDBJ whole genome shotgun (WGS) entry which is preliminary data.</text>
</comment>
<protein>
    <submittedName>
        <fullName evidence="1">Uncharacterized protein</fullName>
    </submittedName>
</protein>
<gene>
    <name evidence="1" type="ORF">PACLA_8A069113</name>
</gene>
<reference evidence="1" key="1">
    <citation type="submission" date="2020-04" db="EMBL/GenBank/DDBJ databases">
        <authorList>
            <person name="Alioto T."/>
            <person name="Alioto T."/>
            <person name="Gomez Garrido J."/>
        </authorList>
    </citation>
    <scope>NUCLEOTIDE SEQUENCE</scope>
    <source>
        <strain evidence="1">A484AB</strain>
    </source>
</reference>
<dbReference type="AlphaFoldDB" id="A0A7D9DZ24"/>
<dbReference type="EMBL" id="CACRXK020002985">
    <property type="protein sequence ID" value="CAB3996953.1"/>
    <property type="molecule type" value="Genomic_DNA"/>
</dbReference>
<dbReference type="PANTHER" id="PTHR31751:SF42">
    <property type="entry name" value="PROTEIN CBG10204"/>
    <property type="match status" value="1"/>
</dbReference>
<dbReference type="PANTHER" id="PTHR31751">
    <property type="entry name" value="SI:CH211-108C17.2-RELATED-RELATED"/>
    <property type="match status" value="1"/>
</dbReference>
<sequence length="158" mass="18577">MDAKTNLIIEFSLVQVTEVTSSNAMEYEGCKRTLNSIIKKIPIRCLTTDHHTTITVKMRTNYSNIVHQYDVWHLCKWVTKKLSKKAKKERLSRVTAMVSNHLWWWSGTCEQNADILRDWLSLLHHITGEHCWRASKEFKLVKKCGHPRTSRKDQKEIV</sequence>
<name>A0A7D9DZ24_PARCT</name>
<accession>A0A7D9DZ24</accession>
<evidence type="ECO:0000313" key="2">
    <source>
        <dbReference type="Proteomes" id="UP001152795"/>
    </source>
</evidence>